<accession>A0ABR2B6W3</accession>
<feature type="compositionally biased region" description="Basic and acidic residues" evidence="1">
    <location>
        <begin position="374"/>
        <end position="385"/>
    </location>
</feature>
<dbReference type="PANTHER" id="PTHR34361:SF6">
    <property type="entry name" value="POX DOMAIN-CONTAINING PROTEIN"/>
    <property type="match status" value="1"/>
</dbReference>
<feature type="compositionally biased region" description="Polar residues" evidence="1">
    <location>
        <begin position="108"/>
        <end position="124"/>
    </location>
</feature>
<sequence>MSERSKASNVCSIPTSSSRLSPLARPFTISNPLNRHESFDPLLGSSSSTSCLDQPFPYLNLGDQRHHDYPAYHSDATAITAFPLVNGLDFELKSCFTSHRPEDPPVQRTATNQQGAQEVPRKSNQIASGVSLSCNNLLEQGTTIEGSKLFSKTPVLHEKGCAVAGKDNRIRPVDEDKLHAEISVLRLANSEVNLLNKCMTKSFPISSGLSFFPRPKDTQSQLSYSAPIQTLSHCDSAIINNERRFPVLASCAPEALVSSHPDCFSYSAQTFKPSSSSYNPPIVNTVALENVAYDGTDTVSNMDSYFGYVVPGMIGSDIVHSQVACQDLVLTEKGEKRNIVEPVQNETTNPYIMAKSKLRVACPNDHEDLSTEQHGMKAGIPDDKWSTNSDGSDVDSPCWKGTQAYKSPVRDSVPVNLEDCKGQSSSRVSASLKLECSKNEKVAHNSLNPLAPVFMPGNSKLKVDYHQKECQGDSFPYNENTGAFAVLSSREDGIRGSNKAGTCPSEEMNDIGICWSYDVCDSREHGTPYESFRNSAVNSCCLQPYLGKDYVTPENQLENVAGGMEGIADATYNELNDVTDIAHTLPNSSIPFPTTEITLNSHSIGDGVFSDLTERFQEPPKSTPSLLDAKLLINTIHYLSELLLQNHSFALDSMNEHEYDKILNIINNLYVVIRNQAGERAVSPKSHHFCPLYGKRQAADHHKDAMLLLSKSNDAESYKKVNEPDNLLLYLLQLIGKSQTNANQNKGPKLIIVGSFGEYTCIWRIICWNSFGSCVETCNTSNLHGTRHCRLRSTPVNAEKFSRIIASTKGFNISRV</sequence>
<comment type="caution">
    <text evidence="2">The sequence shown here is derived from an EMBL/GenBank/DDBJ whole genome shotgun (WGS) entry which is preliminary data.</text>
</comment>
<gene>
    <name evidence="2" type="ORF">V6N12_020021</name>
</gene>
<dbReference type="EMBL" id="JBBPBM010000169">
    <property type="protein sequence ID" value="KAK8502429.1"/>
    <property type="molecule type" value="Genomic_DNA"/>
</dbReference>
<keyword evidence="3" id="KW-1185">Reference proteome</keyword>
<dbReference type="PANTHER" id="PTHR34361">
    <property type="entry name" value="OS08G0157800 PROTEIN"/>
    <property type="match status" value="1"/>
</dbReference>
<dbReference type="Proteomes" id="UP001472677">
    <property type="component" value="Unassembled WGS sequence"/>
</dbReference>
<evidence type="ECO:0000256" key="1">
    <source>
        <dbReference type="SAM" id="MobiDB-lite"/>
    </source>
</evidence>
<feature type="region of interest" description="Disordered" evidence="1">
    <location>
        <begin position="99"/>
        <end position="124"/>
    </location>
</feature>
<feature type="region of interest" description="Disordered" evidence="1">
    <location>
        <begin position="1"/>
        <end position="25"/>
    </location>
</feature>
<name>A0ABR2B6W3_9ROSI</name>
<evidence type="ECO:0000313" key="3">
    <source>
        <dbReference type="Proteomes" id="UP001472677"/>
    </source>
</evidence>
<protein>
    <submittedName>
        <fullName evidence="2">Uncharacterized protein</fullName>
    </submittedName>
</protein>
<proteinExistence type="predicted"/>
<feature type="compositionally biased region" description="Polar residues" evidence="1">
    <location>
        <begin position="7"/>
        <end position="20"/>
    </location>
</feature>
<organism evidence="2 3">
    <name type="scientific">Hibiscus sabdariffa</name>
    <name type="common">roselle</name>
    <dbReference type="NCBI Taxonomy" id="183260"/>
    <lineage>
        <taxon>Eukaryota</taxon>
        <taxon>Viridiplantae</taxon>
        <taxon>Streptophyta</taxon>
        <taxon>Embryophyta</taxon>
        <taxon>Tracheophyta</taxon>
        <taxon>Spermatophyta</taxon>
        <taxon>Magnoliopsida</taxon>
        <taxon>eudicotyledons</taxon>
        <taxon>Gunneridae</taxon>
        <taxon>Pentapetalae</taxon>
        <taxon>rosids</taxon>
        <taxon>malvids</taxon>
        <taxon>Malvales</taxon>
        <taxon>Malvaceae</taxon>
        <taxon>Malvoideae</taxon>
        <taxon>Hibiscus</taxon>
    </lineage>
</organism>
<feature type="region of interest" description="Disordered" evidence="1">
    <location>
        <begin position="374"/>
        <end position="394"/>
    </location>
</feature>
<evidence type="ECO:0000313" key="2">
    <source>
        <dbReference type="EMBL" id="KAK8502429.1"/>
    </source>
</evidence>
<reference evidence="2 3" key="1">
    <citation type="journal article" date="2024" name="G3 (Bethesda)">
        <title>Genome assembly of Hibiscus sabdariffa L. provides insights into metabolisms of medicinal natural products.</title>
        <authorList>
            <person name="Kim T."/>
        </authorList>
    </citation>
    <scope>NUCLEOTIDE SEQUENCE [LARGE SCALE GENOMIC DNA]</scope>
    <source>
        <strain evidence="2">TK-2024</strain>
        <tissue evidence="2">Old leaves</tissue>
    </source>
</reference>